<accession>A0A644SED6</accession>
<proteinExistence type="predicted"/>
<gene>
    <name evidence="3" type="ORF">ES716_02625</name>
</gene>
<organism evidence="3 4">
    <name type="scientific">Campylobacter coli</name>
    <dbReference type="NCBI Taxonomy" id="195"/>
    <lineage>
        <taxon>Bacteria</taxon>
        <taxon>Pseudomonadati</taxon>
        <taxon>Campylobacterota</taxon>
        <taxon>Epsilonproteobacteria</taxon>
        <taxon>Campylobacterales</taxon>
        <taxon>Campylobacteraceae</taxon>
        <taxon>Campylobacter</taxon>
    </lineage>
</organism>
<dbReference type="Gene3D" id="3.30.750.140">
    <property type="match status" value="1"/>
</dbReference>
<keyword evidence="3" id="KW-0966">Cell projection</keyword>
<feature type="compositionally biased region" description="Polar residues" evidence="1">
    <location>
        <begin position="1"/>
        <end position="13"/>
    </location>
</feature>
<feature type="region of interest" description="Disordered" evidence="1">
    <location>
        <begin position="1"/>
        <end position="42"/>
    </location>
</feature>
<feature type="compositionally biased region" description="Polar residues" evidence="1">
    <location>
        <begin position="404"/>
        <end position="414"/>
    </location>
</feature>
<feature type="domain" description="Flagellar hook-length control protein-like C-terminal" evidence="2">
    <location>
        <begin position="576"/>
        <end position="656"/>
    </location>
</feature>
<dbReference type="Proteomes" id="UP000576616">
    <property type="component" value="Unassembled WGS sequence"/>
</dbReference>
<feature type="compositionally biased region" description="Basic and acidic residues" evidence="1">
    <location>
        <begin position="297"/>
        <end position="319"/>
    </location>
</feature>
<feature type="region of interest" description="Disordered" evidence="1">
    <location>
        <begin position="254"/>
        <end position="360"/>
    </location>
</feature>
<dbReference type="EMBL" id="AABKAB010000003">
    <property type="protein sequence ID" value="EAH8156831.1"/>
    <property type="molecule type" value="Genomic_DNA"/>
</dbReference>
<feature type="region of interest" description="Disordered" evidence="1">
    <location>
        <begin position="374"/>
        <end position="479"/>
    </location>
</feature>
<feature type="compositionally biased region" description="Basic and acidic residues" evidence="1">
    <location>
        <begin position="469"/>
        <end position="479"/>
    </location>
</feature>
<feature type="compositionally biased region" description="Basic and acidic residues" evidence="1">
    <location>
        <begin position="27"/>
        <end position="37"/>
    </location>
</feature>
<feature type="compositionally biased region" description="Low complexity" evidence="1">
    <location>
        <begin position="14"/>
        <end position="26"/>
    </location>
</feature>
<evidence type="ECO:0000313" key="3">
    <source>
        <dbReference type="EMBL" id="EAH8156831.1"/>
    </source>
</evidence>
<feature type="compositionally biased region" description="Basic and acidic residues" evidence="1">
    <location>
        <begin position="326"/>
        <end position="336"/>
    </location>
</feature>
<feature type="compositionally biased region" description="Polar residues" evidence="1">
    <location>
        <begin position="273"/>
        <end position="283"/>
    </location>
</feature>
<keyword evidence="3" id="KW-0282">Flagellum</keyword>
<reference evidence="3 4" key="1">
    <citation type="submission" date="2019-01" db="EMBL/GenBank/DDBJ databases">
        <authorList>
            <consortium name="PulseNet: The National Subtyping Network for Foodborne Disease Surveillance"/>
            <person name="Tarr C.L."/>
            <person name="Trees E."/>
            <person name="Katz L.S."/>
            <person name="Carleton-Romer H.A."/>
            <person name="Stroika S."/>
            <person name="Kucerova Z."/>
            <person name="Roache K.F."/>
            <person name="Sabol A.L."/>
            <person name="Besser J."/>
            <person name="Gerner-Smidt P."/>
        </authorList>
    </citation>
    <scope>NUCLEOTIDE SEQUENCE [LARGE SCALE GENOMIC DNA]</scope>
    <source>
        <strain evidence="3 4">PNUSAC007828</strain>
    </source>
</reference>
<protein>
    <submittedName>
        <fullName evidence="3">Flagellar hook-length control protein FliK</fullName>
    </submittedName>
</protein>
<comment type="caution">
    <text evidence="3">The sequence shown here is derived from an EMBL/GenBank/DDBJ whole genome shotgun (WGS) entry which is preliminary data.</text>
</comment>
<dbReference type="AlphaFoldDB" id="A0A644SED6"/>
<evidence type="ECO:0000259" key="2">
    <source>
        <dbReference type="Pfam" id="PF02120"/>
    </source>
</evidence>
<keyword evidence="3" id="KW-0969">Cilium</keyword>
<dbReference type="Pfam" id="PF02120">
    <property type="entry name" value="Flg_hook"/>
    <property type="match status" value="1"/>
</dbReference>
<dbReference type="InterPro" id="IPR021136">
    <property type="entry name" value="Flagellar_hook_control-like_C"/>
</dbReference>
<dbReference type="InterPro" id="IPR038610">
    <property type="entry name" value="FliK-like_C_sf"/>
</dbReference>
<feature type="region of interest" description="Disordered" evidence="1">
    <location>
        <begin position="650"/>
        <end position="670"/>
    </location>
</feature>
<evidence type="ECO:0000313" key="4">
    <source>
        <dbReference type="Proteomes" id="UP000576616"/>
    </source>
</evidence>
<name>A0A644SED6_CAMCO</name>
<feature type="compositionally biased region" description="Low complexity" evidence="1">
    <location>
        <begin position="458"/>
        <end position="468"/>
    </location>
</feature>
<evidence type="ECO:0000256" key="1">
    <source>
        <dbReference type="SAM" id="MobiDB-lite"/>
    </source>
</evidence>
<sequence>MSNLTPSNDILNLTPSKTNTTHSSSSKTKEQDLKKSDNTTQDDTESFLNSLLNSIEETNEFLPDHMKISQKEVVNEAMDKLQNGVFSESDKISIFESASFMQILSLLDKLKADTADIKLANLSTQLSQLVKTEANFNALKSASNLSELLNIAKDLGLNVKNIKVDRLLDLKATFPNLDKANFFKGAVDNVFKEIINNKLAHISKNLNQNVQNLNHTPHANLNQNSKNIKSKDDTSLLSQTLKNLDAIISSKNEKNEVKNDNVKIQTDGETAELKNTSKNLTHSESLKELEQENLTNNDKKIPSQEVQNKEQSKEPKNDKNTLLNESLKKDDKELKNANKANVQDLTPSKNNTAQDKLPMQDKVSAQNKALTQEKIIPQEKVSTQEKTLPQDKVSIQEKPLNNKEGLNQETNNIKNTKDLNQVLDKNNNLNENPKEQVKNENTNFNKTSNKENIRDSQNLSLNLSPKDLNLNKDNKTNNKDNTLKDIKQNFTEQKVSFENLNKTQFVSNKDNTNFTHYTNKENYTQEQGKIQSENTEKNPLDDLNSLVKDLNKISQSNTKNITPKETLQHFSQDLKAAMEQYKAPITKLSITLNPHNLGEVEVTLVQRGNNLHINFNSNTNAMNLFIQNQAEFKNSLVNMGFTGLEMNFSDQGKREQNQNQGKNRSGYGFKDALEGKTEGEKINLELVLAKYF</sequence>
<feature type="compositionally biased region" description="Polar residues" evidence="1">
    <location>
        <begin position="338"/>
        <end position="354"/>
    </location>
</feature>